<gene>
    <name evidence="1" type="ORF">MRB53_026944</name>
</gene>
<keyword evidence="2" id="KW-1185">Reference proteome</keyword>
<accession>A0ACC2LJR2</accession>
<sequence>MEDVYGDFMEFMKRPALMEAFIDILLCAVPIWLAVMIGLVIGWSWRPRWTGIVFLGLRSRFRFIWTAPPGLGARRLWLAFTAFSAFSLCRRLWSKSSSKDKEEGSPGGGAQPSANVTSMEPPVVGVSPRSVPSVGDEDIVTEKDLEHLRNLLEGKVGDAMWQNLMERSTPTMTYQAWRHEPEEGPPIYRSRTVFEDATPELVRDFFWDDEFRAKWDPMMSYFKLLEECPHTGTSVVHWIKKFPFFCSDREYIIGRRIWESSNSKMYYSITKGVPYQAIPKRDKPRRVELYFSSWTIRAVQSRKGDGQLSACEVCFVHYEDMGIPKDVAKVGVRHGMWGTVKKLQSGMRTYQLARKSGAPPSQSALSGRIMTKIPLDSSIGAEDQSILDEKSQPLDLHKMGQGAHWKWLLIGGTVVLACGLHTGIVGKALFLGAAGRLGRK</sequence>
<protein>
    <submittedName>
        <fullName evidence="1">Uncharacterized protein</fullName>
    </submittedName>
</protein>
<dbReference type="EMBL" id="CM056816">
    <property type="protein sequence ID" value="KAJ8633608.1"/>
    <property type="molecule type" value="Genomic_DNA"/>
</dbReference>
<evidence type="ECO:0000313" key="1">
    <source>
        <dbReference type="EMBL" id="KAJ8633608.1"/>
    </source>
</evidence>
<comment type="caution">
    <text evidence="1">The sequence shown here is derived from an EMBL/GenBank/DDBJ whole genome shotgun (WGS) entry which is preliminary data.</text>
</comment>
<evidence type="ECO:0000313" key="2">
    <source>
        <dbReference type="Proteomes" id="UP001234297"/>
    </source>
</evidence>
<dbReference type="Proteomes" id="UP001234297">
    <property type="component" value="Chromosome 8"/>
</dbReference>
<reference evidence="1 2" key="1">
    <citation type="journal article" date="2022" name="Hortic Res">
        <title>A haplotype resolved chromosomal level avocado genome allows analysis of novel avocado genes.</title>
        <authorList>
            <person name="Nath O."/>
            <person name="Fletcher S.J."/>
            <person name="Hayward A."/>
            <person name="Shaw L.M."/>
            <person name="Masouleh A.K."/>
            <person name="Furtado A."/>
            <person name="Henry R.J."/>
            <person name="Mitter N."/>
        </authorList>
    </citation>
    <scope>NUCLEOTIDE SEQUENCE [LARGE SCALE GENOMIC DNA]</scope>
    <source>
        <strain evidence="2">cv. Hass</strain>
    </source>
</reference>
<organism evidence="1 2">
    <name type="scientific">Persea americana</name>
    <name type="common">Avocado</name>
    <dbReference type="NCBI Taxonomy" id="3435"/>
    <lineage>
        <taxon>Eukaryota</taxon>
        <taxon>Viridiplantae</taxon>
        <taxon>Streptophyta</taxon>
        <taxon>Embryophyta</taxon>
        <taxon>Tracheophyta</taxon>
        <taxon>Spermatophyta</taxon>
        <taxon>Magnoliopsida</taxon>
        <taxon>Magnoliidae</taxon>
        <taxon>Laurales</taxon>
        <taxon>Lauraceae</taxon>
        <taxon>Persea</taxon>
    </lineage>
</organism>
<proteinExistence type="predicted"/>
<name>A0ACC2LJR2_PERAE</name>